<sequence>MQNGLGRPILSETTPRADTLRRRRASRRFFTAAILLLFLVSSKNVEAFCFDEAGRMFAISPKLLEAIARHESRLDPEAINRNANGTYDYGLMQINSSWADHLGESIWKSLSNPCQNVKVGAWILSGCITQYGYNWTAVGCYNARSDQKRRKYERFIYRMLRSMVEMDSRSASR</sequence>
<protein>
    <submittedName>
        <fullName evidence="2">Lytic transglycosylase domain-containing protein</fullName>
    </submittedName>
</protein>
<evidence type="ECO:0000259" key="1">
    <source>
        <dbReference type="Pfam" id="PF01464"/>
    </source>
</evidence>
<name>A0A7X6DU93_9BACT</name>
<evidence type="ECO:0000313" key="3">
    <source>
        <dbReference type="Proteomes" id="UP000534783"/>
    </source>
</evidence>
<feature type="domain" description="Transglycosylase SLT" evidence="1">
    <location>
        <begin position="49"/>
        <end position="151"/>
    </location>
</feature>
<dbReference type="CDD" id="cd13400">
    <property type="entry name" value="LT_IagB-like"/>
    <property type="match status" value="1"/>
</dbReference>
<reference evidence="2 3" key="1">
    <citation type="journal article" date="2020" name="Nature">
        <title>Bacterial chemolithoautotrophy via manganese oxidation.</title>
        <authorList>
            <person name="Yu H."/>
            <person name="Leadbetter J.R."/>
        </authorList>
    </citation>
    <scope>NUCLEOTIDE SEQUENCE [LARGE SCALE GENOMIC DNA]</scope>
    <source>
        <strain evidence="2 3">Mn-1</strain>
    </source>
</reference>
<comment type="caution">
    <text evidence="2">The sequence shown here is derived from an EMBL/GenBank/DDBJ whole genome shotgun (WGS) entry which is preliminary data.</text>
</comment>
<dbReference type="SUPFAM" id="SSF53955">
    <property type="entry name" value="Lysozyme-like"/>
    <property type="match status" value="1"/>
</dbReference>
<dbReference type="Gene3D" id="1.10.530.10">
    <property type="match status" value="1"/>
</dbReference>
<dbReference type="AlphaFoldDB" id="A0A7X6DU93"/>
<dbReference type="InterPro" id="IPR008258">
    <property type="entry name" value="Transglycosylase_SLT_dom_1"/>
</dbReference>
<evidence type="ECO:0000313" key="2">
    <source>
        <dbReference type="EMBL" id="NKE73454.1"/>
    </source>
</evidence>
<proteinExistence type="predicted"/>
<keyword evidence="3" id="KW-1185">Reference proteome</keyword>
<accession>A0A7X6DU93</accession>
<dbReference type="EMBL" id="VTOW01000007">
    <property type="protein sequence ID" value="NKE73454.1"/>
    <property type="molecule type" value="Genomic_DNA"/>
</dbReference>
<gene>
    <name evidence="2" type="ORF">MNODULE_22090</name>
</gene>
<dbReference type="Proteomes" id="UP000534783">
    <property type="component" value="Unassembled WGS sequence"/>
</dbReference>
<organism evidence="2 3">
    <name type="scientific">Candidatus Manganitrophus noduliformans</name>
    <dbReference type="NCBI Taxonomy" id="2606439"/>
    <lineage>
        <taxon>Bacteria</taxon>
        <taxon>Pseudomonadati</taxon>
        <taxon>Nitrospirota</taxon>
        <taxon>Nitrospiria</taxon>
        <taxon>Candidatus Troglogloeales</taxon>
        <taxon>Candidatus Manganitrophaceae</taxon>
        <taxon>Candidatus Manganitrophus</taxon>
    </lineage>
</organism>
<dbReference type="Pfam" id="PF01464">
    <property type="entry name" value="SLT"/>
    <property type="match status" value="1"/>
</dbReference>
<dbReference type="InterPro" id="IPR023346">
    <property type="entry name" value="Lysozyme-like_dom_sf"/>
</dbReference>